<accession>A0A2P8H7V2</accession>
<reference evidence="9 10" key="1">
    <citation type="submission" date="2018-03" db="EMBL/GenBank/DDBJ databases">
        <title>Genomic Encyclopedia of Type Strains, Phase III (KMG-III): the genomes of soil and plant-associated and newly described type strains.</title>
        <authorList>
            <person name="Whitman W."/>
        </authorList>
    </citation>
    <scope>NUCLEOTIDE SEQUENCE [LARGE SCALE GENOMIC DNA]</scope>
    <source>
        <strain evidence="9 10">CGMCC 1.07653</strain>
    </source>
</reference>
<evidence type="ECO:0000256" key="2">
    <source>
        <dbReference type="ARBA" id="ARBA00022475"/>
    </source>
</evidence>
<comment type="similarity">
    <text evidence="6">Belongs to the ThrE exporter (TC 2.A.79) family.</text>
</comment>
<feature type="domain" description="Threonine/serine exporter-like N-terminal" evidence="8">
    <location>
        <begin position="10"/>
        <end position="249"/>
    </location>
</feature>
<evidence type="ECO:0000256" key="5">
    <source>
        <dbReference type="ARBA" id="ARBA00023136"/>
    </source>
</evidence>
<keyword evidence="3 7" id="KW-0812">Transmembrane</keyword>
<dbReference type="PANTHER" id="PTHR34390:SF2">
    <property type="entry name" value="SUCCINATE TRANSPORTER SUBUNIT YJJP-RELATED"/>
    <property type="match status" value="1"/>
</dbReference>
<evidence type="ECO:0000256" key="6">
    <source>
        <dbReference type="ARBA" id="ARBA00034125"/>
    </source>
</evidence>
<dbReference type="GO" id="GO:0022857">
    <property type="term" value="F:transmembrane transporter activity"/>
    <property type="evidence" value="ECO:0007669"/>
    <property type="project" value="InterPro"/>
</dbReference>
<comment type="subcellular location">
    <subcellularLocation>
        <location evidence="1">Cell membrane</location>
        <topology evidence="1">Multi-pass membrane protein</topology>
    </subcellularLocation>
</comment>
<keyword evidence="2" id="KW-1003">Cell membrane</keyword>
<keyword evidence="10" id="KW-1185">Reference proteome</keyword>
<name>A0A2P8H7V2_9BACI</name>
<dbReference type="OrthoDB" id="9813917at2"/>
<evidence type="ECO:0000313" key="9">
    <source>
        <dbReference type="EMBL" id="PSL42269.1"/>
    </source>
</evidence>
<evidence type="ECO:0000259" key="8">
    <source>
        <dbReference type="Pfam" id="PF06738"/>
    </source>
</evidence>
<evidence type="ECO:0000256" key="3">
    <source>
        <dbReference type="ARBA" id="ARBA00022692"/>
    </source>
</evidence>
<evidence type="ECO:0000256" key="4">
    <source>
        <dbReference type="ARBA" id="ARBA00022989"/>
    </source>
</evidence>
<sequence>MGRAEQAVEVCLMAGEQMIKYGAETYRVEDTMRRMAEASGMKHVHSFVTTTGIFLSVQTKDEVDVMQMTRVNERYQDLRKVTEVNQVSREYVFGELDLEDVKKRLQEISKAPMSYPMWLIVLASGTGGAAFSYLIGQSVIDMGPAFLGGIVTMLSLVIFQRHIGGKFFSEFLAAFFGGVTALVLVQLGFGSNIDQVIIGTMIPLVPGIPLTNSVRDLMSGDLVAGVSRGAEAAITSLSIAGGVALALSIFLT</sequence>
<dbReference type="RefSeq" id="WP_106589847.1">
    <property type="nucleotide sequence ID" value="NZ_PYAV01000017.1"/>
</dbReference>
<dbReference type="AlphaFoldDB" id="A0A2P8H7V2"/>
<dbReference type="EMBL" id="PYAV01000017">
    <property type="protein sequence ID" value="PSL42269.1"/>
    <property type="molecule type" value="Genomic_DNA"/>
</dbReference>
<dbReference type="Pfam" id="PF06738">
    <property type="entry name" value="ThrE"/>
    <property type="match status" value="1"/>
</dbReference>
<feature type="transmembrane region" description="Helical" evidence="7">
    <location>
        <begin position="171"/>
        <end position="189"/>
    </location>
</feature>
<dbReference type="GO" id="GO:0005886">
    <property type="term" value="C:plasma membrane"/>
    <property type="evidence" value="ECO:0007669"/>
    <property type="project" value="UniProtKB-SubCell"/>
</dbReference>
<keyword evidence="4 7" id="KW-1133">Transmembrane helix</keyword>
<gene>
    <name evidence="9" type="ORF">B0H94_11744</name>
</gene>
<feature type="transmembrane region" description="Helical" evidence="7">
    <location>
        <begin position="232"/>
        <end position="251"/>
    </location>
</feature>
<dbReference type="InterPro" id="IPR050539">
    <property type="entry name" value="ThrE_Dicarb/AminoAcid_Exp"/>
</dbReference>
<comment type="caution">
    <text evidence="9">The sequence shown here is derived from an EMBL/GenBank/DDBJ whole genome shotgun (WGS) entry which is preliminary data.</text>
</comment>
<keyword evidence="5 7" id="KW-0472">Membrane</keyword>
<dbReference type="Proteomes" id="UP000242310">
    <property type="component" value="Unassembled WGS sequence"/>
</dbReference>
<dbReference type="GO" id="GO:0015744">
    <property type="term" value="P:succinate transport"/>
    <property type="evidence" value="ECO:0007669"/>
    <property type="project" value="TreeGrafter"/>
</dbReference>
<proteinExistence type="inferred from homology"/>
<feature type="transmembrane region" description="Helical" evidence="7">
    <location>
        <begin position="115"/>
        <end position="136"/>
    </location>
</feature>
<evidence type="ECO:0000313" key="10">
    <source>
        <dbReference type="Proteomes" id="UP000242310"/>
    </source>
</evidence>
<evidence type="ECO:0000256" key="1">
    <source>
        <dbReference type="ARBA" id="ARBA00004651"/>
    </source>
</evidence>
<organism evidence="9 10">
    <name type="scientific">Salsuginibacillus halophilus</name>
    <dbReference type="NCBI Taxonomy" id="517424"/>
    <lineage>
        <taxon>Bacteria</taxon>
        <taxon>Bacillati</taxon>
        <taxon>Bacillota</taxon>
        <taxon>Bacilli</taxon>
        <taxon>Bacillales</taxon>
        <taxon>Bacillaceae</taxon>
        <taxon>Salsuginibacillus</taxon>
    </lineage>
</organism>
<dbReference type="InterPro" id="IPR010619">
    <property type="entry name" value="ThrE-like_N"/>
</dbReference>
<protein>
    <submittedName>
        <fullName evidence="9">Uncharacterized membrane protein YjjP (DUF1212 family)</fullName>
    </submittedName>
</protein>
<evidence type="ECO:0000256" key="7">
    <source>
        <dbReference type="SAM" id="Phobius"/>
    </source>
</evidence>
<feature type="transmembrane region" description="Helical" evidence="7">
    <location>
        <begin position="142"/>
        <end position="159"/>
    </location>
</feature>
<dbReference type="PANTHER" id="PTHR34390">
    <property type="entry name" value="UPF0442 PROTEIN YJJB-RELATED"/>
    <property type="match status" value="1"/>
</dbReference>